<proteinExistence type="predicted"/>
<dbReference type="Proteomes" id="UP001524569">
    <property type="component" value="Unassembled WGS sequence"/>
</dbReference>
<comment type="pathway">
    <text evidence="1">Lipid metabolism.</text>
</comment>
<keyword evidence="3 6" id="KW-0012">Acyltransferase</keyword>
<dbReference type="EMBL" id="JANIBM010000012">
    <property type="protein sequence ID" value="MCQ8181764.1"/>
    <property type="molecule type" value="Genomic_DNA"/>
</dbReference>
<comment type="caution">
    <text evidence="6">The sequence shown here is derived from an EMBL/GenBank/DDBJ whole genome shotgun (WGS) entry which is preliminary data.</text>
</comment>
<keyword evidence="2" id="KW-0808">Transferase</keyword>
<keyword evidence="4" id="KW-1133">Transmembrane helix</keyword>
<dbReference type="InterPro" id="IPR002123">
    <property type="entry name" value="Plipid/glycerol_acylTrfase"/>
</dbReference>
<keyword evidence="4" id="KW-0472">Membrane</keyword>
<reference evidence="6 7" key="1">
    <citation type="submission" date="2022-07" db="EMBL/GenBank/DDBJ databases">
        <title>Methylomonas rivi sp. nov., Methylomonas rosea sp. nov., Methylomonas aureus sp. nov. and Methylomonas subterranea sp. nov., four novel methanotrophs isolated from a freshwater creek and the deep terrestrial subsurface.</title>
        <authorList>
            <person name="Abin C."/>
            <person name="Sankaranarayanan K."/>
            <person name="Garner C."/>
            <person name="Sindelar R."/>
            <person name="Kotary K."/>
            <person name="Garner R."/>
            <person name="Barclay S."/>
            <person name="Lawson P."/>
            <person name="Krumholz L."/>
        </authorList>
    </citation>
    <scope>NUCLEOTIDE SEQUENCE [LARGE SCALE GENOMIC DNA]</scope>
    <source>
        <strain evidence="6 7">SURF-1</strain>
    </source>
</reference>
<dbReference type="PANTHER" id="PTHR10434:SF66">
    <property type="entry name" value="PHOSPHOLIPID_GLYCEROL ACYLTRANSFERASE DOMAIN-CONTAINING PROTEIN"/>
    <property type="match status" value="1"/>
</dbReference>
<dbReference type="GO" id="GO:0016746">
    <property type="term" value="F:acyltransferase activity"/>
    <property type="evidence" value="ECO:0007669"/>
    <property type="project" value="UniProtKB-KW"/>
</dbReference>
<dbReference type="CDD" id="cd07989">
    <property type="entry name" value="LPLAT_AGPAT-like"/>
    <property type="match status" value="1"/>
</dbReference>
<feature type="transmembrane region" description="Helical" evidence="4">
    <location>
        <begin position="60"/>
        <end position="79"/>
    </location>
</feature>
<protein>
    <submittedName>
        <fullName evidence="6">1-acyl-sn-glycerol-3-phosphate acyltransferase</fullName>
    </submittedName>
</protein>
<gene>
    <name evidence="6" type="ORF">NP603_11640</name>
</gene>
<keyword evidence="4" id="KW-0812">Transmembrane</keyword>
<feature type="domain" description="Phospholipid/glycerol acyltransferase" evidence="5">
    <location>
        <begin position="90"/>
        <end position="198"/>
    </location>
</feature>
<evidence type="ECO:0000313" key="6">
    <source>
        <dbReference type="EMBL" id="MCQ8181764.1"/>
    </source>
</evidence>
<dbReference type="SUPFAM" id="SSF69593">
    <property type="entry name" value="Glycerol-3-phosphate (1)-acyltransferase"/>
    <property type="match status" value="1"/>
</dbReference>
<name>A0ABT1UHS0_9GAMM</name>
<evidence type="ECO:0000256" key="3">
    <source>
        <dbReference type="ARBA" id="ARBA00023315"/>
    </source>
</evidence>
<evidence type="ECO:0000256" key="4">
    <source>
        <dbReference type="SAM" id="Phobius"/>
    </source>
</evidence>
<feature type="transmembrane region" description="Helical" evidence="4">
    <location>
        <begin position="12"/>
        <end position="40"/>
    </location>
</feature>
<dbReference type="Pfam" id="PF01553">
    <property type="entry name" value="Acyltransferase"/>
    <property type="match status" value="1"/>
</dbReference>
<organism evidence="6 7">
    <name type="scientific">Methylomonas aurea</name>
    <dbReference type="NCBI Taxonomy" id="2952224"/>
    <lineage>
        <taxon>Bacteria</taxon>
        <taxon>Pseudomonadati</taxon>
        <taxon>Pseudomonadota</taxon>
        <taxon>Gammaproteobacteria</taxon>
        <taxon>Methylococcales</taxon>
        <taxon>Methylococcaceae</taxon>
        <taxon>Methylomonas</taxon>
    </lineage>
</organism>
<evidence type="ECO:0000256" key="2">
    <source>
        <dbReference type="ARBA" id="ARBA00022679"/>
    </source>
</evidence>
<dbReference type="PANTHER" id="PTHR10434">
    <property type="entry name" value="1-ACYL-SN-GLYCEROL-3-PHOSPHATE ACYLTRANSFERASE"/>
    <property type="match status" value="1"/>
</dbReference>
<keyword evidence="7" id="KW-1185">Reference proteome</keyword>
<dbReference type="RefSeq" id="WP_256611052.1">
    <property type="nucleotide sequence ID" value="NZ_JANIBM010000012.1"/>
</dbReference>
<evidence type="ECO:0000256" key="1">
    <source>
        <dbReference type="ARBA" id="ARBA00005189"/>
    </source>
</evidence>
<evidence type="ECO:0000259" key="5">
    <source>
        <dbReference type="SMART" id="SM00563"/>
    </source>
</evidence>
<accession>A0ABT1UHS0</accession>
<dbReference type="SMART" id="SM00563">
    <property type="entry name" value="PlsC"/>
    <property type="match status" value="1"/>
</dbReference>
<evidence type="ECO:0000313" key="7">
    <source>
        <dbReference type="Proteomes" id="UP001524569"/>
    </source>
</evidence>
<sequence length="264" mass="29532">MAETLSNNINYLWRLAATAISFACFGLGGVLLWLVVFPLLALLPGDRRRKACRAQTMVHLSFYAFIGLMHRLGVMSYQICGGEKLNRPGQLVVANHPTLVDVVFLLSRIKQASCIVKASLWRNPAMRGSILHAGYISNADSQTMIADCAAWLNGGGGLIVFPEGTRSIPGQAYRFQRGAAAIALAADCVLTPVTLTCTPSTLTKNLAWYRIPPRRFHLRMEVGDDIDLSEYRRLQPHSIAVRRLTQTLLDYFTEQRQRYEQHRN</sequence>